<dbReference type="RefSeq" id="WP_046141155.1">
    <property type="nucleotide sequence ID" value="NZ_LAJG01000005.1"/>
</dbReference>
<proteinExistence type="predicted"/>
<evidence type="ECO:0000313" key="1">
    <source>
        <dbReference type="EMBL" id="KKB80802.1"/>
    </source>
</evidence>
<reference evidence="1 2" key="1">
    <citation type="submission" date="2015-03" db="EMBL/GenBank/DDBJ databases">
        <authorList>
            <person name="Hassan Y.I."/>
            <person name="Lepp D."/>
            <person name="Zhou T."/>
        </authorList>
    </citation>
    <scope>NUCLEOTIDE SEQUENCE [LARGE SCALE GENOMIC DNA]</scope>
    <source>
        <strain evidence="1 2">GH2-10</strain>
    </source>
</reference>
<dbReference type="STRING" id="361041.VW35_00915"/>
<evidence type="ECO:0000313" key="2">
    <source>
        <dbReference type="Proteomes" id="UP000033514"/>
    </source>
</evidence>
<gene>
    <name evidence="1" type="ORF">VW35_00915</name>
</gene>
<protein>
    <submittedName>
        <fullName evidence="1">Uncharacterized protein</fullName>
    </submittedName>
</protein>
<comment type="caution">
    <text evidence="1">The sequence shown here is derived from an EMBL/GenBank/DDBJ whole genome shotgun (WGS) entry which is preliminary data.</text>
</comment>
<dbReference type="EMBL" id="LAJG01000005">
    <property type="protein sequence ID" value="KKB80802.1"/>
    <property type="molecule type" value="Genomic_DNA"/>
</dbReference>
<sequence>MSTIHQEAAQVYRSFRQAVRLTRMECEDARLLQRKERTMREIAQALEVPVSVVQQSLYFDVVAR</sequence>
<dbReference type="PATRIC" id="fig|361041.3.peg.3568"/>
<keyword evidence="2" id="KW-1185">Reference proteome</keyword>
<dbReference type="Proteomes" id="UP000033514">
    <property type="component" value="Unassembled WGS sequence"/>
</dbReference>
<accession>A0A0F5LGV2</accession>
<name>A0A0F5LGV2_9HYPH</name>
<organism evidence="1 2">
    <name type="scientific">Devosia soli</name>
    <dbReference type="NCBI Taxonomy" id="361041"/>
    <lineage>
        <taxon>Bacteria</taxon>
        <taxon>Pseudomonadati</taxon>
        <taxon>Pseudomonadota</taxon>
        <taxon>Alphaproteobacteria</taxon>
        <taxon>Hyphomicrobiales</taxon>
        <taxon>Devosiaceae</taxon>
        <taxon>Devosia</taxon>
    </lineage>
</organism>
<dbReference type="AlphaFoldDB" id="A0A0F5LGV2"/>